<dbReference type="EMBL" id="CP006912">
    <property type="protein sequence ID" value="AHB47336.1"/>
    <property type="molecule type" value="Genomic_DNA"/>
</dbReference>
<reference evidence="2 3" key="1">
    <citation type="journal article" date="2014" name="Genome Announc.">
        <title>Complete Genome Sequence of Hyphomicrobium nitrativorans Strain NL23, a Denitrifying Bacterium Isolated from Biofilm of a Methanol-Fed Denitrification System Treating Seawater at the Montreal Biodome.</title>
        <authorList>
            <person name="Martineau C."/>
            <person name="Villeneuve C."/>
            <person name="Mauffrey F."/>
            <person name="Villemur R."/>
        </authorList>
    </citation>
    <scope>NUCLEOTIDE SEQUENCE [LARGE SCALE GENOMIC DNA]</scope>
    <source>
        <strain evidence="2">NL23</strain>
    </source>
</reference>
<evidence type="ECO:0000313" key="3">
    <source>
        <dbReference type="Proteomes" id="UP000018542"/>
    </source>
</evidence>
<sequence>MTPGLKDKPARKTKLSKVELEKQLDSALRDTFPASDPVSVGEVSGETPERPADRQAPAIDKALVEKLAKQVSQKKRGEAAR</sequence>
<feature type="region of interest" description="Disordered" evidence="1">
    <location>
        <begin position="26"/>
        <end position="58"/>
    </location>
</feature>
<proteinExistence type="predicted"/>
<name>V5S9C4_9HYPH</name>
<dbReference type="AlphaFoldDB" id="V5S9C4"/>
<keyword evidence="3" id="KW-1185">Reference proteome</keyword>
<dbReference type="PATRIC" id="fig|1029756.8.peg.270"/>
<accession>V5S9C4</accession>
<dbReference type="Proteomes" id="UP000018542">
    <property type="component" value="Chromosome"/>
</dbReference>
<protein>
    <submittedName>
        <fullName evidence="2">Uncharacterized protein</fullName>
    </submittedName>
</protein>
<dbReference type="KEGG" id="hni:W911_01280"/>
<dbReference type="HOGENOM" id="CLU_2569219_0_0_5"/>
<evidence type="ECO:0000256" key="1">
    <source>
        <dbReference type="SAM" id="MobiDB-lite"/>
    </source>
</evidence>
<dbReference type="RefSeq" id="WP_023785697.1">
    <property type="nucleotide sequence ID" value="NC_022997.1"/>
</dbReference>
<dbReference type="STRING" id="1029756.W911_01280"/>
<organism evidence="2 3">
    <name type="scientific">Hyphomicrobium nitrativorans NL23</name>
    <dbReference type="NCBI Taxonomy" id="1029756"/>
    <lineage>
        <taxon>Bacteria</taxon>
        <taxon>Pseudomonadati</taxon>
        <taxon>Pseudomonadota</taxon>
        <taxon>Alphaproteobacteria</taxon>
        <taxon>Hyphomicrobiales</taxon>
        <taxon>Hyphomicrobiaceae</taxon>
        <taxon>Hyphomicrobium</taxon>
    </lineage>
</organism>
<gene>
    <name evidence="2" type="ORF">W911_01280</name>
</gene>
<dbReference type="OrthoDB" id="8129930at2"/>
<evidence type="ECO:0000313" key="2">
    <source>
        <dbReference type="EMBL" id="AHB47336.1"/>
    </source>
</evidence>